<dbReference type="AlphaFoldDB" id="A0A7R8UA48"/>
<evidence type="ECO:0000256" key="4">
    <source>
        <dbReference type="ARBA" id="ARBA00022723"/>
    </source>
</evidence>
<keyword evidence="6" id="KW-0833">Ubl conjugation pathway</keyword>
<dbReference type="InterPro" id="IPR011011">
    <property type="entry name" value="Znf_FYVE_PHD"/>
</dbReference>
<dbReference type="PANTHER" id="PTHR12420:SF42">
    <property type="entry name" value="G2_M PHASE-SPECIFIC E3 UBIQUITIN-PROTEIN LIGASE"/>
    <property type="match status" value="1"/>
</dbReference>
<dbReference type="CDD" id="cd15669">
    <property type="entry name" value="ePHD_PHF7_G2E3_like"/>
    <property type="match status" value="1"/>
</dbReference>
<dbReference type="PROSITE" id="PS51805">
    <property type="entry name" value="EPHD"/>
    <property type="match status" value="1"/>
</dbReference>
<keyword evidence="5" id="KW-0863">Zinc-finger</keyword>
<keyword evidence="12" id="KW-1185">Reference proteome</keyword>
<feature type="region of interest" description="Disordered" evidence="9">
    <location>
        <begin position="442"/>
        <end position="463"/>
    </location>
</feature>
<feature type="compositionally biased region" description="Basic and acidic residues" evidence="9">
    <location>
        <begin position="453"/>
        <end position="463"/>
    </location>
</feature>
<dbReference type="SUPFAM" id="SSF57903">
    <property type="entry name" value="FYVE/PHD zinc finger"/>
    <property type="match status" value="1"/>
</dbReference>
<keyword evidence="8" id="KW-0539">Nucleus</keyword>
<gene>
    <name evidence="11" type="ORF">HERILL_LOCUS314</name>
</gene>
<dbReference type="InParanoid" id="A0A7R8UA48"/>
<comment type="subcellular location">
    <subcellularLocation>
        <location evidence="1">Nucleus</location>
    </subcellularLocation>
</comment>
<dbReference type="EMBL" id="LR899009">
    <property type="protein sequence ID" value="CAD7076929.1"/>
    <property type="molecule type" value="Genomic_DNA"/>
</dbReference>
<feature type="domain" description="PHD-type" evidence="10">
    <location>
        <begin position="1"/>
        <end position="112"/>
    </location>
</feature>
<evidence type="ECO:0000256" key="1">
    <source>
        <dbReference type="ARBA" id="ARBA00004123"/>
    </source>
</evidence>
<dbReference type="OrthoDB" id="512616at2759"/>
<keyword evidence="4" id="KW-0479">Metal-binding</keyword>
<keyword evidence="7" id="KW-0862">Zinc</keyword>
<feature type="compositionally biased region" description="Basic residues" evidence="9">
    <location>
        <begin position="443"/>
        <end position="452"/>
    </location>
</feature>
<dbReference type="InterPro" id="IPR034732">
    <property type="entry name" value="EPHD"/>
</dbReference>
<dbReference type="InterPro" id="IPR013083">
    <property type="entry name" value="Znf_RING/FYVE/PHD"/>
</dbReference>
<dbReference type="GO" id="GO:0005634">
    <property type="term" value="C:nucleus"/>
    <property type="evidence" value="ECO:0007669"/>
    <property type="project" value="TreeGrafter"/>
</dbReference>
<protein>
    <recommendedName>
        <fullName evidence="10">PHD-type domain-containing protein</fullName>
    </recommendedName>
</protein>
<dbReference type="FunCoup" id="A0A7R8UA48">
    <property type="interactions" value="234"/>
</dbReference>
<organism evidence="11 12">
    <name type="scientific">Hermetia illucens</name>
    <name type="common">Black soldier fly</name>
    <dbReference type="NCBI Taxonomy" id="343691"/>
    <lineage>
        <taxon>Eukaryota</taxon>
        <taxon>Metazoa</taxon>
        <taxon>Ecdysozoa</taxon>
        <taxon>Arthropoda</taxon>
        <taxon>Hexapoda</taxon>
        <taxon>Insecta</taxon>
        <taxon>Pterygota</taxon>
        <taxon>Neoptera</taxon>
        <taxon>Endopterygota</taxon>
        <taxon>Diptera</taxon>
        <taxon>Brachycera</taxon>
        <taxon>Stratiomyomorpha</taxon>
        <taxon>Stratiomyidae</taxon>
        <taxon>Hermetiinae</taxon>
        <taxon>Hermetia</taxon>
    </lineage>
</organism>
<dbReference type="Gene3D" id="3.30.40.10">
    <property type="entry name" value="Zinc/RING finger domain, C3HC4 (zinc finger)"/>
    <property type="match status" value="2"/>
</dbReference>
<accession>A0A7R8UA48</accession>
<evidence type="ECO:0000256" key="2">
    <source>
        <dbReference type="ARBA" id="ARBA00004906"/>
    </source>
</evidence>
<dbReference type="InterPro" id="IPR051188">
    <property type="entry name" value="PHD-type_Zinc_Finger"/>
</dbReference>
<evidence type="ECO:0000256" key="8">
    <source>
        <dbReference type="ARBA" id="ARBA00023242"/>
    </source>
</evidence>
<evidence type="ECO:0000259" key="10">
    <source>
        <dbReference type="PROSITE" id="PS51805"/>
    </source>
</evidence>
<evidence type="ECO:0000256" key="9">
    <source>
        <dbReference type="SAM" id="MobiDB-lite"/>
    </source>
</evidence>
<sequence>MCDICHKDIDDPVELGAIMDKSGIKVHYYCLLTSTHLPQRGQDNGGILGFLIADIKKEIKQCSKRTCCYCKESYAHVKCAQCDLSYHLACGLKNDCLFEFVDEFNSSCHQHHGIKHKNPHLPEMGCYICLTSMGIYNPLSSITSKCCDMDCWVHRRCLKEYALSAGYYLQCLWCKSKQFREDIRRFGIFVPDRDALWEREKGAFSELYEKYSRCDAVECLCEKGRNHHYNSGKWLVVVCHTCAMAGSHLACLPQGIKPNEFQCDSCHEILNRTKRLHAQDKVESQRLCVGASLDTTLFMSKSQRSYVDAHFSQHSNFQNRCLPDAAFEKAKRSPESPGSSKTEKFRPKLSGLKPYIILDPHDKSQFEYALLDSEKNIVERQKLTVNKNAKPDDDLIHKLVKNLQSRQKLHDEVIEVSDNDDSQESAGDLFDKLIKKSDAAVPKPKKLTNHSAKKSDQISESARHITLPSNSDASSLYHVSQPTLAPSVHSKQKDTTIATSRSRSVDKFTLQQKIEKYFENYREGTPE</sequence>
<evidence type="ECO:0000256" key="5">
    <source>
        <dbReference type="ARBA" id="ARBA00022771"/>
    </source>
</evidence>
<dbReference type="Pfam" id="PF26054">
    <property type="entry name" value="PHD_G2E3"/>
    <property type="match status" value="1"/>
</dbReference>
<evidence type="ECO:0000313" key="12">
    <source>
        <dbReference type="Proteomes" id="UP000594454"/>
    </source>
</evidence>
<name>A0A7R8UA48_HERIL</name>
<evidence type="ECO:0000256" key="3">
    <source>
        <dbReference type="ARBA" id="ARBA00022679"/>
    </source>
</evidence>
<dbReference type="GO" id="GO:0008270">
    <property type="term" value="F:zinc ion binding"/>
    <property type="evidence" value="ECO:0007669"/>
    <property type="project" value="UniProtKB-KW"/>
</dbReference>
<proteinExistence type="predicted"/>
<reference evidence="11 12" key="1">
    <citation type="submission" date="2020-11" db="EMBL/GenBank/DDBJ databases">
        <authorList>
            <person name="Wallbank WR R."/>
            <person name="Pardo Diaz C."/>
            <person name="Kozak K."/>
            <person name="Martin S."/>
            <person name="Jiggins C."/>
            <person name="Moest M."/>
            <person name="Warren A I."/>
            <person name="Generalovic N T."/>
            <person name="Byers J.R.P. K."/>
            <person name="Montejo-Kovacevich G."/>
            <person name="Yen C E."/>
        </authorList>
    </citation>
    <scope>NUCLEOTIDE SEQUENCE [LARGE SCALE GENOMIC DNA]</scope>
</reference>
<dbReference type="InterPro" id="IPR059102">
    <property type="entry name" value="PHD_PHF7/G2E3-like"/>
</dbReference>
<evidence type="ECO:0000256" key="7">
    <source>
        <dbReference type="ARBA" id="ARBA00022833"/>
    </source>
</evidence>
<comment type="pathway">
    <text evidence="2">Protein modification; protein ubiquitination.</text>
</comment>
<keyword evidence="3" id="KW-0808">Transferase</keyword>
<evidence type="ECO:0000313" key="11">
    <source>
        <dbReference type="EMBL" id="CAD7076929.1"/>
    </source>
</evidence>
<dbReference type="Proteomes" id="UP000594454">
    <property type="component" value="Chromosome 1"/>
</dbReference>
<dbReference type="Pfam" id="PF13771">
    <property type="entry name" value="zf-HC5HC2H"/>
    <property type="match status" value="1"/>
</dbReference>
<dbReference type="PANTHER" id="PTHR12420">
    <property type="entry name" value="PHD FINGER PROTEIN"/>
    <property type="match status" value="1"/>
</dbReference>
<dbReference type="InterPro" id="IPR042013">
    <property type="entry name" value="PHF7/G2E3_ePHD"/>
</dbReference>
<evidence type="ECO:0000256" key="6">
    <source>
        <dbReference type="ARBA" id="ARBA00022786"/>
    </source>
</evidence>